<name>A0A8H7BZZ5_AGABI</name>
<dbReference type="EMBL" id="JABXXO010000016">
    <property type="protein sequence ID" value="KAF7759916.1"/>
    <property type="molecule type" value="Genomic_DNA"/>
</dbReference>
<sequence length="71" mass="8264">MLKTRASGRDGRQWCTNQAVVSWIRTTWLSCNISRTVSIFYVAFSAAFYLDPPTFPTPRLFNNYNLRLKLT</sequence>
<evidence type="ECO:0000313" key="2">
    <source>
        <dbReference type="Proteomes" id="UP000629468"/>
    </source>
</evidence>
<evidence type="ECO:0000313" key="1">
    <source>
        <dbReference type="EMBL" id="KAF7759916.1"/>
    </source>
</evidence>
<gene>
    <name evidence="1" type="ORF">Agabi119p4_11611</name>
</gene>
<accession>A0A8H7BZZ5</accession>
<comment type="caution">
    <text evidence="1">The sequence shown here is derived from an EMBL/GenBank/DDBJ whole genome shotgun (WGS) entry which is preliminary data.</text>
</comment>
<reference evidence="1 2" key="1">
    <citation type="journal article" name="Sci. Rep.">
        <title>Telomere-to-telomere assembled and centromere annotated genomes of the two main subspecies of the button mushroom Agaricus bisporus reveal especially polymorphic chromosome ends.</title>
        <authorList>
            <person name="Sonnenberg A.S.M."/>
            <person name="Sedaghat-Telgerd N."/>
            <person name="Lavrijssen B."/>
            <person name="Ohm R.A."/>
            <person name="Hendrickx P.M."/>
            <person name="Scholtmeijer K."/>
            <person name="Baars J.J.P."/>
            <person name="van Peer A."/>
        </authorList>
    </citation>
    <scope>NUCLEOTIDE SEQUENCE [LARGE SCALE GENOMIC DNA]</scope>
    <source>
        <strain evidence="1 2">H119_p4</strain>
    </source>
</reference>
<proteinExistence type="predicted"/>
<dbReference type="Proteomes" id="UP000629468">
    <property type="component" value="Unassembled WGS sequence"/>
</dbReference>
<protein>
    <submittedName>
        <fullName evidence="1">Uncharacterized protein</fullName>
    </submittedName>
</protein>
<organism evidence="1 2">
    <name type="scientific">Agaricus bisporus var. burnettii</name>
    <dbReference type="NCBI Taxonomy" id="192524"/>
    <lineage>
        <taxon>Eukaryota</taxon>
        <taxon>Fungi</taxon>
        <taxon>Dikarya</taxon>
        <taxon>Basidiomycota</taxon>
        <taxon>Agaricomycotina</taxon>
        <taxon>Agaricomycetes</taxon>
        <taxon>Agaricomycetidae</taxon>
        <taxon>Agaricales</taxon>
        <taxon>Agaricineae</taxon>
        <taxon>Agaricaceae</taxon>
        <taxon>Agaricus</taxon>
    </lineage>
</organism>
<dbReference type="AlphaFoldDB" id="A0A8H7BZZ5"/>